<evidence type="ECO:0000313" key="2">
    <source>
        <dbReference type="EMBL" id="JAD91881.1"/>
    </source>
</evidence>
<protein>
    <submittedName>
        <fullName evidence="2">Uncharacterized protein</fullName>
    </submittedName>
</protein>
<keyword evidence="1" id="KW-1133">Transmembrane helix</keyword>
<name>A0A0A9DVN9_ARUDO</name>
<evidence type="ECO:0000256" key="1">
    <source>
        <dbReference type="SAM" id="Phobius"/>
    </source>
</evidence>
<organism evidence="2">
    <name type="scientific">Arundo donax</name>
    <name type="common">Giant reed</name>
    <name type="synonym">Donax arundinaceus</name>
    <dbReference type="NCBI Taxonomy" id="35708"/>
    <lineage>
        <taxon>Eukaryota</taxon>
        <taxon>Viridiplantae</taxon>
        <taxon>Streptophyta</taxon>
        <taxon>Embryophyta</taxon>
        <taxon>Tracheophyta</taxon>
        <taxon>Spermatophyta</taxon>
        <taxon>Magnoliopsida</taxon>
        <taxon>Liliopsida</taxon>
        <taxon>Poales</taxon>
        <taxon>Poaceae</taxon>
        <taxon>PACMAD clade</taxon>
        <taxon>Arundinoideae</taxon>
        <taxon>Arundineae</taxon>
        <taxon>Arundo</taxon>
    </lineage>
</organism>
<feature type="transmembrane region" description="Helical" evidence="1">
    <location>
        <begin position="6"/>
        <end position="29"/>
    </location>
</feature>
<sequence>MLPICIMMHLASWILSLICMLICLIGTTIHQIHRLWSKSSKDNSLQEEEPELPSKYTGDEKMLDGFLLLITKWAKLRMQESSAC</sequence>
<keyword evidence="1" id="KW-0812">Transmembrane</keyword>
<proteinExistence type="predicted"/>
<dbReference type="EMBL" id="GBRH01206014">
    <property type="protein sequence ID" value="JAD91881.1"/>
    <property type="molecule type" value="Transcribed_RNA"/>
</dbReference>
<reference evidence="2" key="1">
    <citation type="submission" date="2014-09" db="EMBL/GenBank/DDBJ databases">
        <authorList>
            <person name="Magalhaes I.L.F."/>
            <person name="Oliveira U."/>
            <person name="Santos F.R."/>
            <person name="Vidigal T.H.D.A."/>
            <person name="Brescovit A.D."/>
            <person name="Santos A.J."/>
        </authorList>
    </citation>
    <scope>NUCLEOTIDE SEQUENCE</scope>
    <source>
        <tissue evidence="2">Shoot tissue taken approximately 20 cm above the soil surface</tissue>
    </source>
</reference>
<reference evidence="2" key="2">
    <citation type="journal article" date="2015" name="Data Brief">
        <title>Shoot transcriptome of the giant reed, Arundo donax.</title>
        <authorList>
            <person name="Barrero R.A."/>
            <person name="Guerrero F.D."/>
            <person name="Moolhuijzen P."/>
            <person name="Goolsby J.A."/>
            <person name="Tidwell J."/>
            <person name="Bellgard S.E."/>
            <person name="Bellgard M.I."/>
        </authorList>
    </citation>
    <scope>NUCLEOTIDE SEQUENCE</scope>
    <source>
        <tissue evidence="2">Shoot tissue taken approximately 20 cm above the soil surface</tissue>
    </source>
</reference>
<accession>A0A0A9DVN9</accession>
<keyword evidence="1" id="KW-0472">Membrane</keyword>
<dbReference type="AlphaFoldDB" id="A0A0A9DVN9"/>